<reference evidence="2 3" key="1">
    <citation type="submission" date="2024-01" db="EMBL/GenBank/DDBJ databases">
        <title>Genome assemblies of Stephania.</title>
        <authorList>
            <person name="Yang L."/>
        </authorList>
    </citation>
    <scope>NUCLEOTIDE SEQUENCE [LARGE SCALE GENOMIC DNA]</scope>
    <source>
        <strain evidence="2">YNDBR</strain>
        <tissue evidence="2">Leaf</tissue>
    </source>
</reference>
<keyword evidence="1" id="KW-0812">Transmembrane</keyword>
<keyword evidence="3" id="KW-1185">Reference proteome</keyword>
<proteinExistence type="predicted"/>
<evidence type="ECO:0000256" key="1">
    <source>
        <dbReference type="SAM" id="Phobius"/>
    </source>
</evidence>
<dbReference type="EMBL" id="JBBNAF010000008">
    <property type="protein sequence ID" value="KAK9120542.1"/>
    <property type="molecule type" value="Genomic_DNA"/>
</dbReference>
<evidence type="ECO:0000313" key="3">
    <source>
        <dbReference type="Proteomes" id="UP001420932"/>
    </source>
</evidence>
<accession>A0AAP0ITN4</accession>
<feature type="transmembrane region" description="Helical" evidence="1">
    <location>
        <begin position="25"/>
        <end position="47"/>
    </location>
</feature>
<evidence type="ECO:0000313" key="2">
    <source>
        <dbReference type="EMBL" id="KAK9120542.1"/>
    </source>
</evidence>
<keyword evidence="1" id="KW-0472">Membrane</keyword>
<keyword evidence="1" id="KW-1133">Transmembrane helix</keyword>
<organism evidence="2 3">
    <name type="scientific">Stephania yunnanensis</name>
    <dbReference type="NCBI Taxonomy" id="152371"/>
    <lineage>
        <taxon>Eukaryota</taxon>
        <taxon>Viridiplantae</taxon>
        <taxon>Streptophyta</taxon>
        <taxon>Embryophyta</taxon>
        <taxon>Tracheophyta</taxon>
        <taxon>Spermatophyta</taxon>
        <taxon>Magnoliopsida</taxon>
        <taxon>Ranunculales</taxon>
        <taxon>Menispermaceae</taxon>
        <taxon>Menispermoideae</taxon>
        <taxon>Cissampelideae</taxon>
        <taxon>Stephania</taxon>
    </lineage>
</organism>
<gene>
    <name evidence="2" type="ORF">Syun_018159</name>
</gene>
<sequence length="51" mass="6253">MHTPFSEFHFFWVFPPSTPVVSERFFFYEFLYSTFMHLCFISFLLLCNTTI</sequence>
<name>A0AAP0ITN4_9MAGN</name>
<comment type="caution">
    <text evidence="2">The sequence shown here is derived from an EMBL/GenBank/DDBJ whole genome shotgun (WGS) entry which is preliminary data.</text>
</comment>
<dbReference type="AlphaFoldDB" id="A0AAP0ITN4"/>
<dbReference type="Proteomes" id="UP001420932">
    <property type="component" value="Unassembled WGS sequence"/>
</dbReference>
<protein>
    <submittedName>
        <fullName evidence="2">Uncharacterized protein</fullName>
    </submittedName>
</protein>